<comment type="caution">
    <text evidence="4">The sequence shown here is derived from an EMBL/GenBank/DDBJ whole genome shotgun (WGS) entry which is preliminary data.</text>
</comment>
<feature type="transmembrane region" description="Helical" evidence="2">
    <location>
        <begin position="530"/>
        <end position="549"/>
    </location>
</feature>
<evidence type="ECO:0000313" key="5">
    <source>
        <dbReference type="Proteomes" id="UP001202248"/>
    </source>
</evidence>
<organism evidence="4 5">
    <name type="scientific">Niabella ginsengisoli</name>
    <dbReference type="NCBI Taxonomy" id="522298"/>
    <lineage>
        <taxon>Bacteria</taxon>
        <taxon>Pseudomonadati</taxon>
        <taxon>Bacteroidota</taxon>
        <taxon>Chitinophagia</taxon>
        <taxon>Chitinophagales</taxon>
        <taxon>Chitinophagaceae</taxon>
        <taxon>Niabella</taxon>
    </lineage>
</organism>
<protein>
    <submittedName>
        <fullName evidence="4">Uncharacterized protein</fullName>
    </submittedName>
</protein>
<dbReference type="EMBL" id="JAKWBL010000002">
    <property type="protein sequence ID" value="MCH5599009.1"/>
    <property type="molecule type" value="Genomic_DNA"/>
</dbReference>
<dbReference type="RefSeq" id="WP_240830669.1">
    <property type="nucleotide sequence ID" value="NZ_JAKWBL010000002.1"/>
</dbReference>
<keyword evidence="3" id="KW-0732">Signal</keyword>
<feature type="signal peptide" evidence="3">
    <location>
        <begin position="1"/>
        <end position="20"/>
    </location>
</feature>
<keyword evidence="5" id="KW-1185">Reference proteome</keyword>
<keyword evidence="2" id="KW-1133">Transmembrane helix</keyword>
<name>A0ABS9SKU0_9BACT</name>
<evidence type="ECO:0000256" key="3">
    <source>
        <dbReference type="SAM" id="SignalP"/>
    </source>
</evidence>
<sequence>MKKALVLLSLLIASSSLVYSQCTGPDGDCDGDGTSNHLDLDNDNDGIPDALKTNLSAVQLTTQQVQNIITTPFTAPVGNCSANFSISNATAQLIAASAPAQSTTDMRNMIAAHRGTALPISVVQHFTITQPNNPLVGTLNVAITPGSYRDFSLYIGDQENSTFTIQVYNAANTLLTTSDWLVAAYTRTGTASNVFPAPTFNPTSLQLDPAAAGNIENDAYAITFGPTTMQQAARIEISMARTSTVNNQDVLLFAVAGACATDTDTDGIPNFLDTDSDNDGCPDALEGGASFTYTNLDANLRLTGGIGSNGIPTTAGTGQSISAAIDPALRDAQFACDPPETYPVSNSLSGRVPTSPVSLGGTPPLGSDPIDQPAQGAWSGTGKGIVITTLPGDGFILSYNGTPVVANEVIDDFDPALLTIQAGPTTPGGTISATFNYAAVDAQGNQSTTTAAYTATWELALPVTIGSVTATLSNGRLLVNWTTVNETNNREFVVEGSVDGNEWTAIGKVPSKAPGGQSSETLEYELSSDLASIALGGLSLAMLLLLPVCRSRRLRFVMMLAAVLCIGACGKNAREIEATTSQIGYIRVANYDIDGNVQYSKTVKVIHK</sequence>
<evidence type="ECO:0000256" key="2">
    <source>
        <dbReference type="SAM" id="Phobius"/>
    </source>
</evidence>
<proteinExistence type="predicted"/>
<feature type="region of interest" description="Disordered" evidence="1">
    <location>
        <begin position="344"/>
        <end position="363"/>
    </location>
</feature>
<keyword evidence="2" id="KW-0812">Transmembrane</keyword>
<evidence type="ECO:0000313" key="4">
    <source>
        <dbReference type="EMBL" id="MCH5599009.1"/>
    </source>
</evidence>
<dbReference type="Proteomes" id="UP001202248">
    <property type="component" value="Unassembled WGS sequence"/>
</dbReference>
<feature type="chain" id="PRO_5046860151" evidence="3">
    <location>
        <begin position="21"/>
        <end position="608"/>
    </location>
</feature>
<evidence type="ECO:0000256" key="1">
    <source>
        <dbReference type="SAM" id="MobiDB-lite"/>
    </source>
</evidence>
<accession>A0ABS9SKU0</accession>
<keyword evidence="2" id="KW-0472">Membrane</keyword>
<reference evidence="4 5" key="1">
    <citation type="submission" date="2022-02" db="EMBL/GenBank/DDBJ databases">
        <authorList>
            <person name="Min J."/>
        </authorList>
    </citation>
    <scope>NUCLEOTIDE SEQUENCE [LARGE SCALE GENOMIC DNA]</scope>
    <source>
        <strain evidence="4 5">GR10-1</strain>
    </source>
</reference>
<gene>
    <name evidence="4" type="ORF">MKP09_14385</name>
</gene>